<reference evidence="1" key="1">
    <citation type="submission" date="2019-12" db="EMBL/GenBank/DDBJ databases">
        <title>An insight into the sialome of adult female Ixodes ricinus ticks feeding for 6 days.</title>
        <authorList>
            <person name="Perner J."/>
            <person name="Ribeiro J.M.C."/>
        </authorList>
    </citation>
    <scope>NUCLEOTIDE SEQUENCE</scope>
    <source>
        <strain evidence="1">Semi-engorged</strain>
        <tissue evidence="1">Salivary glands</tissue>
    </source>
</reference>
<protein>
    <submittedName>
        <fullName evidence="1">Putative secreted protein</fullName>
    </submittedName>
</protein>
<evidence type="ECO:0000313" key="1">
    <source>
        <dbReference type="EMBL" id="MXU85073.1"/>
    </source>
</evidence>
<name>A0A6B0UEV9_IXORI</name>
<organism evidence="1">
    <name type="scientific">Ixodes ricinus</name>
    <name type="common">Common tick</name>
    <name type="synonym">Acarus ricinus</name>
    <dbReference type="NCBI Taxonomy" id="34613"/>
    <lineage>
        <taxon>Eukaryota</taxon>
        <taxon>Metazoa</taxon>
        <taxon>Ecdysozoa</taxon>
        <taxon>Arthropoda</taxon>
        <taxon>Chelicerata</taxon>
        <taxon>Arachnida</taxon>
        <taxon>Acari</taxon>
        <taxon>Parasitiformes</taxon>
        <taxon>Ixodida</taxon>
        <taxon>Ixodoidea</taxon>
        <taxon>Ixodidae</taxon>
        <taxon>Ixodinae</taxon>
        <taxon>Ixodes</taxon>
    </lineage>
</organism>
<dbReference type="AlphaFoldDB" id="A0A6B0UEV9"/>
<dbReference type="EMBL" id="GIFC01002990">
    <property type="protein sequence ID" value="MXU85073.1"/>
    <property type="molecule type" value="Transcribed_RNA"/>
</dbReference>
<accession>A0A6B0UEV9</accession>
<sequence length="84" mass="9458">MRHFPRVTLTHFTRIHQWIFLSFFQTNLYAIHTPASSDSAQHVMPCHSTGDGCARPLHCFVRGQAPTAVPSSEPSNANAYEVLY</sequence>
<proteinExistence type="predicted"/>